<evidence type="ECO:0000259" key="3">
    <source>
        <dbReference type="Pfam" id="PF00892"/>
    </source>
</evidence>
<proteinExistence type="inferred from homology"/>
<feature type="transmembrane region" description="Helical" evidence="2">
    <location>
        <begin position="70"/>
        <end position="90"/>
    </location>
</feature>
<evidence type="ECO:0000313" key="5">
    <source>
        <dbReference type="Proteomes" id="UP000295184"/>
    </source>
</evidence>
<dbReference type="AlphaFoldDB" id="A0A4R1QUW1"/>
<gene>
    <name evidence="4" type="ORF">EDD77_12066</name>
</gene>
<dbReference type="OrthoDB" id="3192564at2"/>
<dbReference type="STRING" id="1650663.GCA_001486665_00773"/>
<evidence type="ECO:0000256" key="2">
    <source>
        <dbReference type="SAM" id="Phobius"/>
    </source>
</evidence>
<evidence type="ECO:0000313" key="4">
    <source>
        <dbReference type="EMBL" id="TCL54734.1"/>
    </source>
</evidence>
<keyword evidence="2" id="KW-0812">Transmembrane</keyword>
<dbReference type="GeneID" id="97380649"/>
<feature type="domain" description="EamA" evidence="3">
    <location>
        <begin position="5"/>
        <end position="113"/>
    </location>
</feature>
<dbReference type="EMBL" id="SLUM01000020">
    <property type="protein sequence ID" value="TCL54734.1"/>
    <property type="molecule type" value="Genomic_DNA"/>
</dbReference>
<organism evidence="4 5">
    <name type="scientific">Allofournierella massiliensis</name>
    <dbReference type="NCBI Taxonomy" id="1650663"/>
    <lineage>
        <taxon>Bacteria</taxon>
        <taxon>Bacillati</taxon>
        <taxon>Bacillota</taxon>
        <taxon>Clostridia</taxon>
        <taxon>Eubacteriales</taxon>
        <taxon>Oscillospiraceae</taxon>
        <taxon>Allofournierella</taxon>
    </lineage>
</organism>
<keyword evidence="2" id="KW-0472">Membrane</keyword>
<sequence>MKQHNSYALTLIGLHVLLGIYSLSGFFSKNAAAQPFLSWKYIAFYCGMMAIMVIYAVGWQQVIKRLPLTLAFANKAVTVVWGILWGAVFFHESITPGKLIGAAVIVAGVVLFVKADGEEKRHE</sequence>
<evidence type="ECO:0000256" key="1">
    <source>
        <dbReference type="ARBA" id="ARBA00007362"/>
    </source>
</evidence>
<dbReference type="Proteomes" id="UP000295184">
    <property type="component" value="Unassembled WGS sequence"/>
</dbReference>
<comment type="caution">
    <text evidence="4">The sequence shown here is derived from an EMBL/GenBank/DDBJ whole genome shotgun (WGS) entry which is preliminary data.</text>
</comment>
<feature type="transmembrane region" description="Helical" evidence="2">
    <location>
        <begin position="39"/>
        <end position="58"/>
    </location>
</feature>
<name>A0A4R1QUW1_9FIRM</name>
<dbReference type="RefSeq" id="WP_058963263.1">
    <property type="nucleotide sequence ID" value="NZ_CABKVM010000013.1"/>
</dbReference>
<dbReference type="Pfam" id="PF00892">
    <property type="entry name" value="EamA"/>
    <property type="match status" value="1"/>
</dbReference>
<dbReference type="GO" id="GO:0016020">
    <property type="term" value="C:membrane"/>
    <property type="evidence" value="ECO:0007669"/>
    <property type="project" value="InterPro"/>
</dbReference>
<accession>A0A4R1QUW1</accession>
<dbReference type="Gene3D" id="1.10.3730.20">
    <property type="match status" value="1"/>
</dbReference>
<feature type="transmembrane region" description="Helical" evidence="2">
    <location>
        <begin position="96"/>
        <end position="113"/>
    </location>
</feature>
<comment type="similarity">
    <text evidence="1">Belongs to the EamA transporter family.</text>
</comment>
<keyword evidence="2" id="KW-1133">Transmembrane helix</keyword>
<dbReference type="SUPFAM" id="SSF103481">
    <property type="entry name" value="Multidrug resistance efflux transporter EmrE"/>
    <property type="match status" value="1"/>
</dbReference>
<feature type="transmembrane region" description="Helical" evidence="2">
    <location>
        <begin position="7"/>
        <end position="27"/>
    </location>
</feature>
<reference evidence="4 5" key="1">
    <citation type="submission" date="2019-03" db="EMBL/GenBank/DDBJ databases">
        <title>Genomic Encyclopedia of Type Strains, Phase IV (KMG-IV): sequencing the most valuable type-strain genomes for metagenomic binning, comparative biology and taxonomic classification.</title>
        <authorList>
            <person name="Goeker M."/>
        </authorList>
    </citation>
    <scope>NUCLEOTIDE SEQUENCE [LARGE SCALE GENOMIC DNA]</scope>
    <source>
        <strain evidence="4 5">DSM 100451</strain>
    </source>
</reference>
<protein>
    <submittedName>
        <fullName evidence="4">EamA-like transporter family protein</fullName>
    </submittedName>
</protein>
<dbReference type="InterPro" id="IPR000620">
    <property type="entry name" value="EamA_dom"/>
</dbReference>
<dbReference type="InterPro" id="IPR037185">
    <property type="entry name" value="EmrE-like"/>
</dbReference>